<dbReference type="SUPFAM" id="SSF52374">
    <property type="entry name" value="Nucleotidylyl transferase"/>
    <property type="match status" value="1"/>
</dbReference>
<dbReference type="PANTHER" id="PTHR21342:SF0">
    <property type="entry name" value="BIFUNCTIONAL NMN ADENYLYLTRANSFERASE_NUDIX HYDROLASE"/>
    <property type="match status" value="1"/>
</dbReference>
<dbReference type="EMBL" id="UINC01024731">
    <property type="protein sequence ID" value="SVA98957.1"/>
    <property type="molecule type" value="Genomic_DNA"/>
</dbReference>
<reference evidence="1" key="1">
    <citation type="submission" date="2018-05" db="EMBL/GenBank/DDBJ databases">
        <authorList>
            <person name="Lanie J.A."/>
            <person name="Ng W.-L."/>
            <person name="Kazmierczak K.M."/>
            <person name="Andrzejewski T.M."/>
            <person name="Davidsen T.M."/>
            <person name="Wayne K.J."/>
            <person name="Tettelin H."/>
            <person name="Glass J.I."/>
            <person name="Rusch D."/>
            <person name="Podicherti R."/>
            <person name="Tsui H.-C.T."/>
            <person name="Winkler M.E."/>
        </authorList>
    </citation>
    <scope>NUCLEOTIDE SEQUENCE</scope>
</reference>
<protein>
    <recommendedName>
        <fullName evidence="2">Cytidyltransferase-like domain-containing protein</fullName>
    </recommendedName>
</protein>
<dbReference type="GO" id="GO:0009435">
    <property type="term" value="P:NAD+ biosynthetic process"/>
    <property type="evidence" value="ECO:0007669"/>
    <property type="project" value="InterPro"/>
</dbReference>
<evidence type="ECO:0008006" key="2">
    <source>
        <dbReference type="Google" id="ProtNLM"/>
    </source>
</evidence>
<dbReference type="GO" id="GO:0000309">
    <property type="term" value="F:nicotinamide-nucleotide adenylyltransferase activity"/>
    <property type="evidence" value="ECO:0007669"/>
    <property type="project" value="InterPro"/>
</dbReference>
<gene>
    <name evidence="1" type="ORF">METZ01_LOCUS151811</name>
</gene>
<feature type="non-terminal residue" evidence="1">
    <location>
        <position position="126"/>
    </location>
</feature>
<accession>A0A382AD90</accession>
<proteinExistence type="inferred from homology"/>
<sequence>MIEAVKDDNLEPMICIGSAQEGRTKDNPFTTEERRIMVEAVVSCLDCEYQIYEIPDVNNNNLYVSHLKTFVPDFDTIYSGNTLVLKLFKAAGHKIVMPEMVNREVWEGAAIRQAMTEGDEWETAVP</sequence>
<name>A0A382AD90_9ZZZZ</name>
<dbReference type="InterPro" id="IPR014729">
    <property type="entry name" value="Rossmann-like_a/b/a_fold"/>
</dbReference>
<dbReference type="HAMAP" id="MF_00243">
    <property type="entry name" value="NMN_adenylyltr"/>
    <property type="match status" value="1"/>
</dbReference>
<evidence type="ECO:0000313" key="1">
    <source>
        <dbReference type="EMBL" id="SVA98957.1"/>
    </source>
</evidence>
<dbReference type="PANTHER" id="PTHR21342">
    <property type="entry name" value="PHOSPHOPANTETHEINE ADENYLYLTRANSFERASE"/>
    <property type="match status" value="1"/>
</dbReference>
<dbReference type="GO" id="GO:0005737">
    <property type="term" value="C:cytoplasm"/>
    <property type="evidence" value="ECO:0007669"/>
    <property type="project" value="InterPro"/>
</dbReference>
<organism evidence="1">
    <name type="scientific">marine metagenome</name>
    <dbReference type="NCBI Taxonomy" id="408172"/>
    <lineage>
        <taxon>unclassified sequences</taxon>
        <taxon>metagenomes</taxon>
        <taxon>ecological metagenomes</taxon>
    </lineage>
</organism>
<dbReference type="InterPro" id="IPR006418">
    <property type="entry name" value="NMN_Atrans_arc"/>
</dbReference>
<dbReference type="AlphaFoldDB" id="A0A382AD90"/>
<dbReference type="Gene3D" id="3.40.50.620">
    <property type="entry name" value="HUPs"/>
    <property type="match status" value="1"/>
</dbReference>